<dbReference type="InterPro" id="IPR017946">
    <property type="entry name" value="PLC-like_Pdiesterase_TIM-brl"/>
</dbReference>
<dbReference type="Gene3D" id="3.20.20.190">
    <property type="entry name" value="Phosphatidylinositol (PI) phosphodiesterase"/>
    <property type="match status" value="1"/>
</dbReference>
<name>A0A4D4JEF9_9PSEU</name>
<evidence type="ECO:0000313" key="3">
    <source>
        <dbReference type="Proteomes" id="UP000298860"/>
    </source>
</evidence>
<feature type="region of interest" description="Disordered" evidence="1">
    <location>
        <begin position="1"/>
        <end position="20"/>
    </location>
</feature>
<evidence type="ECO:0000313" key="2">
    <source>
        <dbReference type="EMBL" id="GDY32729.1"/>
    </source>
</evidence>
<dbReference type="Proteomes" id="UP000298860">
    <property type="component" value="Unassembled WGS sequence"/>
</dbReference>
<accession>A0A4D4JEF9</accession>
<comment type="caution">
    <text evidence="2">The sequence shown here is derived from an EMBL/GenBank/DDBJ whole genome shotgun (WGS) entry which is preliminary data.</text>
</comment>
<dbReference type="GO" id="GO:0006629">
    <property type="term" value="P:lipid metabolic process"/>
    <property type="evidence" value="ECO:0007669"/>
    <property type="project" value="InterPro"/>
</dbReference>
<evidence type="ECO:0000256" key="1">
    <source>
        <dbReference type="SAM" id="MobiDB-lite"/>
    </source>
</evidence>
<dbReference type="GO" id="GO:0008081">
    <property type="term" value="F:phosphoric diester hydrolase activity"/>
    <property type="evidence" value="ECO:0007669"/>
    <property type="project" value="InterPro"/>
</dbReference>
<gene>
    <name evidence="2" type="ORF">GTS_43620</name>
</gene>
<sequence length="58" mass="6164">MDGGIPPAGRAHAARVGRSPVAQATDRVRLLAAHHASVASSDWRRLTTVLPMVLPRGR</sequence>
<protein>
    <submittedName>
        <fullName evidence="2">Uncharacterized protein</fullName>
    </submittedName>
</protein>
<dbReference type="AlphaFoldDB" id="A0A4D4JEF9"/>
<reference evidence="3" key="1">
    <citation type="submission" date="2019-04" db="EMBL/GenBank/DDBJ databases">
        <title>Draft genome sequence of Pseudonocardiaceae bacterium SL3-2-4.</title>
        <authorList>
            <person name="Ningsih F."/>
            <person name="Yokota A."/>
            <person name="Sakai Y."/>
            <person name="Nanatani K."/>
            <person name="Yabe S."/>
            <person name="Oetari A."/>
            <person name="Sjamsuridzal W."/>
        </authorList>
    </citation>
    <scope>NUCLEOTIDE SEQUENCE [LARGE SCALE GENOMIC DNA]</scope>
    <source>
        <strain evidence="3">SL3-2-4</strain>
    </source>
</reference>
<keyword evidence="3" id="KW-1185">Reference proteome</keyword>
<dbReference type="EMBL" id="BJFL01000028">
    <property type="protein sequence ID" value="GDY32729.1"/>
    <property type="molecule type" value="Genomic_DNA"/>
</dbReference>
<organism evidence="2 3">
    <name type="scientific">Gandjariella thermophila</name>
    <dbReference type="NCBI Taxonomy" id="1931992"/>
    <lineage>
        <taxon>Bacteria</taxon>
        <taxon>Bacillati</taxon>
        <taxon>Actinomycetota</taxon>
        <taxon>Actinomycetes</taxon>
        <taxon>Pseudonocardiales</taxon>
        <taxon>Pseudonocardiaceae</taxon>
        <taxon>Gandjariella</taxon>
    </lineage>
</organism>
<proteinExistence type="predicted"/>